<comment type="subcellular location">
    <subcellularLocation>
        <location evidence="2">Chromosome</location>
        <location evidence="2">Telomere</location>
    </subcellularLocation>
    <subcellularLocation>
        <location evidence="1">Nucleus</location>
    </subcellularLocation>
</comment>
<evidence type="ECO:0000256" key="6">
    <source>
        <dbReference type="ARBA" id="ARBA00022454"/>
    </source>
</evidence>
<dbReference type="FunFam" id="1.10.1600.10:FF:000002">
    <property type="entry name" value="X-ray repair cross-complementing protein 5"/>
    <property type="match status" value="1"/>
</dbReference>
<evidence type="ECO:0000256" key="17">
    <source>
        <dbReference type="ARBA" id="ARBA00031847"/>
    </source>
</evidence>
<keyword evidence="9" id="KW-0378">Hydrolase</keyword>
<protein>
    <recommendedName>
        <fullName evidence="5">ATP-dependent DNA helicase II subunit 2</fullName>
        <ecNumber evidence="4">3.6.4.12</ecNumber>
    </recommendedName>
    <alternativeName>
        <fullName evidence="17">ATP-dependent DNA helicase II subunit Ku80</fullName>
    </alternativeName>
</protein>
<dbReference type="Pfam" id="PF02735">
    <property type="entry name" value="Ku"/>
    <property type="match status" value="1"/>
</dbReference>
<name>A0A4R0R3U4_9APHY</name>
<evidence type="ECO:0000256" key="4">
    <source>
        <dbReference type="ARBA" id="ARBA00012551"/>
    </source>
</evidence>
<dbReference type="Gene3D" id="1.25.40.240">
    <property type="entry name" value="Ku, C-terminal domain"/>
    <property type="match status" value="1"/>
</dbReference>
<keyword evidence="21" id="KW-1185">Reference proteome</keyword>
<evidence type="ECO:0000256" key="9">
    <source>
        <dbReference type="ARBA" id="ARBA00022801"/>
    </source>
</evidence>
<feature type="compositionally biased region" description="Acidic residues" evidence="18">
    <location>
        <begin position="655"/>
        <end position="668"/>
    </location>
</feature>
<dbReference type="Gene3D" id="3.40.50.410">
    <property type="entry name" value="von Willebrand factor, type A domain"/>
    <property type="match status" value="1"/>
</dbReference>
<keyword evidence="7" id="KW-0547">Nucleotide-binding</keyword>
<dbReference type="InterPro" id="IPR036494">
    <property type="entry name" value="Ku_C_sf"/>
</dbReference>
<dbReference type="PANTHER" id="PTHR12604">
    <property type="entry name" value="KU AUTOANTIGEN DNA HELICASE"/>
    <property type="match status" value="1"/>
</dbReference>
<evidence type="ECO:0000259" key="19">
    <source>
        <dbReference type="SMART" id="SM00559"/>
    </source>
</evidence>
<organism evidence="20 21">
    <name type="scientific">Steccherinum ochraceum</name>
    <dbReference type="NCBI Taxonomy" id="92696"/>
    <lineage>
        <taxon>Eukaryota</taxon>
        <taxon>Fungi</taxon>
        <taxon>Dikarya</taxon>
        <taxon>Basidiomycota</taxon>
        <taxon>Agaricomycotina</taxon>
        <taxon>Agaricomycetes</taxon>
        <taxon>Polyporales</taxon>
        <taxon>Steccherinaceae</taxon>
        <taxon>Steccherinum</taxon>
    </lineage>
</organism>
<evidence type="ECO:0000256" key="8">
    <source>
        <dbReference type="ARBA" id="ARBA00022763"/>
    </source>
</evidence>
<feature type="compositionally biased region" description="Basic residues" evidence="18">
    <location>
        <begin position="625"/>
        <end position="649"/>
    </location>
</feature>
<sequence>MAERAGYTVTMFLIDVSPTMGETREVELPEGPNGEERSIEMTNLQWSLQYVKLKIQEMIYNGRKTDQCGIILFGTEESNNAIHEKDGGYEHVSEFIPIGQPNAGTLAKLNTLEPSTEIGDPIDAIIVGIETQDKYLAKKKTWTRKMVLLTDGRNPIEIEDWEATAGKMNDLSIHLIIVGIDFDDEEMSFEEEDKDNIKRANEKFFHSFVGMLDSGSIGNCELALEEVSRPDIKQVKSALMGHELRIGDPDNFPEEGTRLQVKTSKATAKATPKSWKRFAKLPETTADGDVIMKTVDEDGEEKVLYGELSRRTEYYFAEKQEDEESTTEDDDEDDFGEFKAPKQGKTIDKEELIRGFKYGASFVPCPDGSFPRLPTKKGIDICGFFPETNFRREQAMSEVTYIWADPGSPANQIALSSIVRGMLEKHLMAIARWVSKDGMDPKMGVLCPLSSENVDYFLWVQMPFADDVRKYTFASLDKLISKKGEKITKHAYIPTEEQQDVMDNFVDAMDLMEAGEKDEDGIRTPWYDTRLSYNPAIHRVKQAQFHGAVVQDINTHPLPPPHPELLKYFDPPRRVLKRAHSAIEECKKAFNVKQVPKRVVRARKDGHVHANDGEEMLLLDQVSKPAKKSSSHASPHRKSVSPTTKKRQPKKADSDSETEEEEEPEDLLLEQKPSATSKPESKRKPAKPDEPMTPPASAPDTQQEPDPGRIPGRIIGLTDPLGDFGRNVAVGDIVTKAVEDLAWAVLQIVNRPFASRRTDELLDCMKEMRKYASMEDEVELWNDFLRDLRRVCLEERPGNTGFWTQFQALGREMSLISSKDTVRSQVSEKEVEDFMAS</sequence>
<feature type="compositionally biased region" description="Basic and acidic residues" evidence="18">
    <location>
        <begin position="679"/>
        <end position="690"/>
    </location>
</feature>
<keyword evidence="11" id="KW-0067">ATP-binding</keyword>
<dbReference type="GO" id="GO:0006310">
    <property type="term" value="P:DNA recombination"/>
    <property type="evidence" value="ECO:0007669"/>
    <property type="project" value="UniProtKB-KW"/>
</dbReference>
<keyword evidence="14" id="KW-0233">DNA recombination</keyword>
<dbReference type="GO" id="GO:0042162">
    <property type="term" value="F:telomeric DNA binding"/>
    <property type="evidence" value="ECO:0007669"/>
    <property type="project" value="InterPro"/>
</dbReference>
<gene>
    <name evidence="20" type="primary">KU80</name>
    <name evidence="20" type="ORF">EIP91_009509</name>
</gene>
<evidence type="ECO:0000256" key="7">
    <source>
        <dbReference type="ARBA" id="ARBA00022741"/>
    </source>
</evidence>
<evidence type="ECO:0000256" key="15">
    <source>
        <dbReference type="ARBA" id="ARBA00023204"/>
    </source>
</evidence>
<dbReference type="GO" id="GO:0003684">
    <property type="term" value="F:damaged DNA binding"/>
    <property type="evidence" value="ECO:0007669"/>
    <property type="project" value="InterPro"/>
</dbReference>
<evidence type="ECO:0000256" key="12">
    <source>
        <dbReference type="ARBA" id="ARBA00022895"/>
    </source>
</evidence>
<dbReference type="EC" id="3.6.4.12" evidence="4"/>
<keyword evidence="6" id="KW-0158">Chromosome</keyword>
<dbReference type="InterPro" id="IPR006164">
    <property type="entry name" value="DNA_bd_Ku70/Ku80"/>
</dbReference>
<dbReference type="InterPro" id="IPR005161">
    <property type="entry name" value="Ku_N"/>
</dbReference>
<dbReference type="SUPFAM" id="SSF101420">
    <property type="entry name" value="C-terminal domain of Ku80"/>
    <property type="match status" value="1"/>
</dbReference>
<dbReference type="PANTHER" id="PTHR12604:SF4">
    <property type="entry name" value="X-RAY REPAIR CROSS-COMPLEMENTING PROTEIN 5"/>
    <property type="match status" value="1"/>
</dbReference>
<dbReference type="SUPFAM" id="SSF53300">
    <property type="entry name" value="vWA-like"/>
    <property type="match status" value="1"/>
</dbReference>
<dbReference type="GO" id="GO:0016787">
    <property type="term" value="F:hydrolase activity"/>
    <property type="evidence" value="ECO:0007669"/>
    <property type="project" value="UniProtKB-KW"/>
</dbReference>
<dbReference type="GO" id="GO:0006303">
    <property type="term" value="P:double-strand break repair via nonhomologous end joining"/>
    <property type="evidence" value="ECO:0007669"/>
    <property type="project" value="InterPro"/>
</dbReference>
<dbReference type="SMART" id="SM00559">
    <property type="entry name" value="Ku78"/>
    <property type="match status" value="1"/>
</dbReference>
<dbReference type="STRING" id="92696.A0A4R0R3U4"/>
<evidence type="ECO:0000256" key="13">
    <source>
        <dbReference type="ARBA" id="ARBA00023125"/>
    </source>
</evidence>
<dbReference type="InterPro" id="IPR014893">
    <property type="entry name" value="Ku_PK_bind"/>
</dbReference>
<feature type="domain" description="Ku" evidence="19">
    <location>
        <begin position="344"/>
        <end position="479"/>
    </location>
</feature>
<evidence type="ECO:0000256" key="18">
    <source>
        <dbReference type="SAM" id="MobiDB-lite"/>
    </source>
</evidence>
<feature type="compositionally biased region" description="Acidic residues" evidence="18">
    <location>
        <begin position="320"/>
        <end position="335"/>
    </location>
</feature>
<dbReference type="GO" id="GO:0003690">
    <property type="term" value="F:double-stranded DNA binding"/>
    <property type="evidence" value="ECO:0007669"/>
    <property type="project" value="TreeGrafter"/>
</dbReference>
<keyword evidence="16" id="KW-0539">Nucleus</keyword>
<dbReference type="InterPro" id="IPR036465">
    <property type="entry name" value="vWFA_dom_sf"/>
</dbReference>
<dbReference type="GO" id="GO:0000723">
    <property type="term" value="P:telomere maintenance"/>
    <property type="evidence" value="ECO:0007669"/>
    <property type="project" value="InterPro"/>
</dbReference>
<accession>A0A4R0R3U4</accession>
<dbReference type="EMBL" id="RWJN01000543">
    <property type="protein sequence ID" value="TCD60796.1"/>
    <property type="molecule type" value="Genomic_DNA"/>
</dbReference>
<feature type="region of interest" description="Disordered" evidence="18">
    <location>
        <begin position="622"/>
        <end position="716"/>
    </location>
</feature>
<dbReference type="GO" id="GO:0043564">
    <property type="term" value="C:Ku70:Ku80 complex"/>
    <property type="evidence" value="ECO:0007669"/>
    <property type="project" value="InterPro"/>
</dbReference>
<reference evidence="20 21" key="1">
    <citation type="submission" date="2018-11" db="EMBL/GenBank/DDBJ databases">
        <title>Genome assembly of Steccherinum ochraceum LE-BIN_3174, the white-rot fungus of the Steccherinaceae family (The Residual Polyporoid clade, Polyporales, Basidiomycota).</title>
        <authorList>
            <person name="Fedorova T.V."/>
            <person name="Glazunova O.A."/>
            <person name="Landesman E.O."/>
            <person name="Moiseenko K.V."/>
            <person name="Psurtseva N.V."/>
            <person name="Savinova O.S."/>
            <person name="Shakhova N.V."/>
            <person name="Tyazhelova T.V."/>
            <person name="Vasina D.V."/>
        </authorList>
    </citation>
    <scope>NUCLEOTIDE SEQUENCE [LARGE SCALE GENOMIC DNA]</scope>
    <source>
        <strain evidence="20 21">LE-BIN_3174</strain>
    </source>
</reference>
<comment type="similarity">
    <text evidence="3">Belongs to the ku80 family.</text>
</comment>
<evidence type="ECO:0000256" key="1">
    <source>
        <dbReference type="ARBA" id="ARBA00004123"/>
    </source>
</evidence>
<feature type="region of interest" description="Disordered" evidence="18">
    <location>
        <begin position="317"/>
        <end position="340"/>
    </location>
</feature>
<dbReference type="Gene3D" id="2.40.290.10">
    <property type="match status" value="1"/>
</dbReference>
<dbReference type="Pfam" id="PF08785">
    <property type="entry name" value="Ku_PK_bind"/>
    <property type="match status" value="1"/>
</dbReference>
<dbReference type="CDD" id="cd00873">
    <property type="entry name" value="KU80"/>
    <property type="match status" value="1"/>
</dbReference>
<evidence type="ECO:0000256" key="11">
    <source>
        <dbReference type="ARBA" id="ARBA00022840"/>
    </source>
</evidence>
<dbReference type="InterPro" id="IPR024193">
    <property type="entry name" value="Ku80"/>
</dbReference>
<evidence type="ECO:0000256" key="5">
    <source>
        <dbReference type="ARBA" id="ARBA00021792"/>
    </source>
</evidence>
<dbReference type="Proteomes" id="UP000292702">
    <property type="component" value="Unassembled WGS sequence"/>
</dbReference>
<comment type="caution">
    <text evidence="20">The sequence shown here is derived from an EMBL/GenBank/DDBJ whole genome shotgun (WGS) entry which is preliminary data.</text>
</comment>
<evidence type="ECO:0000256" key="16">
    <source>
        <dbReference type="ARBA" id="ARBA00023242"/>
    </source>
</evidence>
<keyword evidence="13" id="KW-0238">DNA-binding</keyword>
<evidence type="ECO:0000256" key="3">
    <source>
        <dbReference type="ARBA" id="ARBA00007726"/>
    </source>
</evidence>
<dbReference type="GO" id="GO:0005524">
    <property type="term" value="F:ATP binding"/>
    <property type="evidence" value="ECO:0007669"/>
    <property type="project" value="UniProtKB-KW"/>
</dbReference>
<evidence type="ECO:0000256" key="2">
    <source>
        <dbReference type="ARBA" id="ARBA00004574"/>
    </source>
</evidence>
<evidence type="ECO:0000256" key="14">
    <source>
        <dbReference type="ARBA" id="ARBA00023172"/>
    </source>
</evidence>
<keyword evidence="10 20" id="KW-0347">Helicase</keyword>
<evidence type="ECO:0000256" key="10">
    <source>
        <dbReference type="ARBA" id="ARBA00022806"/>
    </source>
</evidence>
<dbReference type="SUPFAM" id="SSF100939">
    <property type="entry name" value="SPOC domain-like"/>
    <property type="match status" value="1"/>
</dbReference>
<keyword evidence="8" id="KW-0227">DNA damage</keyword>
<dbReference type="Pfam" id="PF03731">
    <property type="entry name" value="Ku_N"/>
    <property type="match status" value="1"/>
</dbReference>
<dbReference type="OrthoDB" id="30826at2759"/>
<keyword evidence="12" id="KW-0779">Telomere</keyword>
<dbReference type="GO" id="GO:0000781">
    <property type="term" value="C:chromosome, telomeric region"/>
    <property type="evidence" value="ECO:0007669"/>
    <property type="project" value="UniProtKB-SubCell"/>
</dbReference>
<dbReference type="AlphaFoldDB" id="A0A4R0R3U4"/>
<dbReference type="FunFam" id="3.40.50.410:FF:000073">
    <property type="entry name" value="ATP-dependent DNA helicase II subunit 2"/>
    <property type="match status" value="1"/>
</dbReference>
<dbReference type="GO" id="GO:0003678">
    <property type="term" value="F:DNA helicase activity"/>
    <property type="evidence" value="ECO:0007669"/>
    <property type="project" value="UniProtKB-EC"/>
</dbReference>
<dbReference type="InterPro" id="IPR016194">
    <property type="entry name" value="SPOC-like_C_dom_sf"/>
</dbReference>
<evidence type="ECO:0000313" key="20">
    <source>
        <dbReference type="EMBL" id="TCD60796.1"/>
    </source>
</evidence>
<keyword evidence="15" id="KW-0234">DNA repair</keyword>
<proteinExistence type="inferred from homology"/>
<evidence type="ECO:0000313" key="21">
    <source>
        <dbReference type="Proteomes" id="UP000292702"/>
    </source>
</evidence>
<dbReference type="Gene3D" id="1.10.1600.10">
    <property type="match status" value="1"/>
</dbReference>